<dbReference type="InterPro" id="IPR013783">
    <property type="entry name" value="Ig-like_fold"/>
</dbReference>
<dbReference type="SUPFAM" id="SSF49265">
    <property type="entry name" value="Fibronectin type III"/>
    <property type="match status" value="1"/>
</dbReference>
<dbReference type="InterPro" id="IPR036179">
    <property type="entry name" value="Ig-like_dom_sf"/>
</dbReference>
<gene>
    <name evidence="11" type="ORF">Pcinc_034723</name>
</gene>
<dbReference type="GO" id="GO:0005886">
    <property type="term" value="C:plasma membrane"/>
    <property type="evidence" value="ECO:0007669"/>
    <property type="project" value="TreeGrafter"/>
</dbReference>
<evidence type="ECO:0000256" key="8">
    <source>
        <dbReference type="SAM" id="Phobius"/>
    </source>
</evidence>
<dbReference type="SUPFAM" id="SSF48726">
    <property type="entry name" value="Immunoglobulin"/>
    <property type="match status" value="9"/>
</dbReference>
<dbReference type="Pfam" id="PF07679">
    <property type="entry name" value="I-set"/>
    <property type="match status" value="1"/>
</dbReference>
<dbReference type="Pfam" id="PF08205">
    <property type="entry name" value="C2-set_2"/>
    <property type="match status" value="2"/>
</dbReference>
<evidence type="ECO:0000256" key="6">
    <source>
        <dbReference type="ARBA" id="ARBA00023319"/>
    </source>
</evidence>
<dbReference type="PANTHER" id="PTHR11640:SF136">
    <property type="entry name" value="NEPHRIN"/>
    <property type="match status" value="1"/>
</dbReference>
<feature type="region of interest" description="Disordered" evidence="7">
    <location>
        <begin position="1764"/>
        <end position="1891"/>
    </location>
</feature>
<dbReference type="PANTHER" id="PTHR11640">
    <property type="entry name" value="NEPHRIN"/>
    <property type="match status" value="1"/>
</dbReference>
<dbReference type="SMART" id="SM00060">
    <property type="entry name" value="FN3"/>
    <property type="match status" value="1"/>
</dbReference>
<dbReference type="PROSITE" id="PS50853">
    <property type="entry name" value="FN3"/>
    <property type="match status" value="1"/>
</dbReference>
<dbReference type="InterPro" id="IPR003961">
    <property type="entry name" value="FN3_dom"/>
</dbReference>
<reference evidence="11" key="1">
    <citation type="submission" date="2023-10" db="EMBL/GenBank/DDBJ databases">
        <title>Genome assemblies of two species of porcelain crab, Petrolisthes cinctipes and Petrolisthes manimaculis (Anomura: Porcellanidae).</title>
        <authorList>
            <person name="Angst P."/>
        </authorList>
    </citation>
    <scope>NUCLEOTIDE SEQUENCE</scope>
    <source>
        <strain evidence="11">PB745_01</strain>
        <tissue evidence="11">Gill</tissue>
    </source>
</reference>
<feature type="compositionally biased region" description="Polar residues" evidence="7">
    <location>
        <begin position="1413"/>
        <end position="1428"/>
    </location>
</feature>
<feature type="region of interest" description="Disordered" evidence="7">
    <location>
        <begin position="1664"/>
        <end position="1732"/>
    </location>
</feature>
<feature type="compositionally biased region" description="Polar residues" evidence="7">
    <location>
        <begin position="1776"/>
        <end position="1812"/>
    </location>
</feature>
<feature type="region of interest" description="Disordered" evidence="7">
    <location>
        <begin position="1337"/>
        <end position="1578"/>
    </location>
</feature>
<dbReference type="GO" id="GO:0030154">
    <property type="term" value="P:cell differentiation"/>
    <property type="evidence" value="ECO:0007669"/>
    <property type="project" value="UniProtKB-ARBA"/>
</dbReference>
<name>A0AAE1ENM0_PETCI</name>
<feature type="region of interest" description="Disordered" evidence="7">
    <location>
        <begin position="325"/>
        <end position="345"/>
    </location>
</feature>
<feature type="domain" description="Ig-like" evidence="9">
    <location>
        <begin position="745"/>
        <end position="843"/>
    </location>
</feature>
<dbReference type="InterPro" id="IPR003006">
    <property type="entry name" value="Ig/MHC_CS"/>
</dbReference>
<feature type="compositionally biased region" description="Polar residues" evidence="7">
    <location>
        <begin position="1719"/>
        <end position="1732"/>
    </location>
</feature>
<keyword evidence="5" id="KW-0325">Glycoprotein</keyword>
<dbReference type="InterPro" id="IPR036116">
    <property type="entry name" value="FN3_sf"/>
</dbReference>
<evidence type="ECO:0000313" key="12">
    <source>
        <dbReference type="Proteomes" id="UP001286313"/>
    </source>
</evidence>
<dbReference type="CDD" id="cd00063">
    <property type="entry name" value="FN3"/>
    <property type="match status" value="1"/>
</dbReference>
<feature type="compositionally biased region" description="Low complexity" evidence="7">
    <location>
        <begin position="1620"/>
        <end position="1633"/>
    </location>
</feature>
<feature type="domain" description="Ig-like" evidence="9">
    <location>
        <begin position="108"/>
        <end position="212"/>
    </location>
</feature>
<dbReference type="GO" id="GO:0098609">
    <property type="term" value="P:cell-cell adhesion"/>
    <property type="evidence" value="ECO:0007669"/>
    <property type="project" value="TreeGrafter"/>
</dbReference>
<comment type="caution">
    <text evidence="11">The sequence shown here is derived from an EMBL/GenBank/DDBJ whole genome shotgun (WGS) entry which is preliminary data.</text>
</comment>
<dbReference type="EMBL" id="JAWQEG010005113">
    <property type="protein sequence ID" value="KAK3859122.1"/>
    <property type="molecule type" value="Genomic_DNA"/>
</dbReference>
<dbReference type="SMART" id="SM00409">
    <property type="entry name" value="IG"/>
    <property type="match status" value="8"/>
</dbReference>
<proteinExistence type="predicted"/>
<dbReference type="InterPro" id="IPR013098">
    <property type="entry name" value="Ig_I-set"/>
</dbReference>
<feature type="domain" description="Ig-like" evidence="9">
    <location>
        <begin position="232"/>
        <end position="271"/>
    </location>
</feature>
<keyword evidence="3 8" id="KW-0472">Membrane</keyword>
<keyword evidence="2" id="KW-0677">Repeat</keyword>
<dbReference type="InterPro" id="IPR013162">
    <property type="entry name" value="CD80_C2-set"/>
</dbReference>
<feature type="compositionally biased region" description="Polar residues" evidence="7">
    <location>
        <begin position="1370"/>
        <end position="1381"/>
    </location>
</feature>
<evidence type="ECO:0000256" key="5">
    <source>
        <dbReference type="ARBA" id="ARBA00023180"/>
    </source>
</evidence>
<dbReference type="InterPro" id="IPR003598">
    <property type="entry name" value="Ig_sub2"/>
</dbReference>
<comment type="subcellular location">
    <subcellularLocation>
        <location evidence="1">Membrane</location>
        <topology evidence="1">Single-pass type I membrane protein</topology>
    </subcellularLocation>
</comment>
<protein>
    <recommendedName>
        <fullName evidence="13">Nephrin</fullName>
    </recommendedName>
</protein>
<sequence length="1891" mass="206421">CQCGEQRFSVMPESVVVAAGGDVFLSCIVESQQGKAQWTKDGFALGFERDVPGYPRFRYAGDPTLGEHHLVITAATLQEDGEYQCQVGPTDNTPPIWAAANVTVTVAPSSVKVVGWGDGEVVEVGTGTVLTLECLVGPARPPATVSWSHAGRPLPQERQMDMVEEGTQPRRWSVRSRLVVEATPADDDTTFTCFAHHPALPSTHHHTNNHLAEATTPLFDSVTFSVLHPPDPPVVMGYTSGDVVVAGERLSLTCTTLGGNPRPWVLWYRNGHLVDDTSITLHPEEMHQYHDRRLQHTREDANRSTRELQHLNEIKLNAERVRVSDGDIDQGRSTQIDSDHGGSRVSHLYLQDNPSDTRTVKEEVRKGNRPIHMALKETGKWPRDPKEREKWQKDSLKQKILLQQKNLNGRWDVGEKEQVQYNKQAGKWNQRTKETGDLRLENKADVKKNYKTVGTKLNRNETSRSQSIMTKKGIWDHNDRIAEEDREGTAKKREREDLGTGRRGVVNEHEMVVTEEEDGAHYRCEVTSDLLTAPLNYNLTLNVYYAPSSVSIRGPSAVKAGEVLNMTCETSRSNPPASITWIVQGKVMEKGKSVVGRDGSGGWVTSSFLSLSGVGAVDEIREVHVECRSLNPAVEKVIRKAITVTIIRPAGRPIFQTDLRDPVVAGTLLDLSCVSVGGHPPPTIRVLKEGKELAGEVGVEGGVAKARVEVEMTAADNGREVTCEVTSAATKVPLSISTSLSVLFPPWEVYSGAKPSTVEEGGAVVLTCHTTSSNPPSTITWSSASALLLSPAPTVTQEHSAFGGTVTRSEVELVVQADDNGRVFECEASNGLGVALNSAVSLSVLHAPVWVVKPPEEVNVQEGSELIITATARANPGPLRYWWRRGEETLEGVEGELVLGKLLRNQAGQYSVNAYNPRGAVNASFLLNVQYGPEELQSAERVTIGEGGAATIECTATGNPIPHLTWTKDGHNSTTETLSSGVGIARLVIGEASPSHTSLYLCHASNVVSSLPPVSTKLIVTQPPRVASEAAGAGGSWAGLGGSGRLVCRVRAAPAPSFTWTTHTGLALQSGPKYTVHDPQLVDGLVLWASVLEVGNVEKEDYMRYTCTAHNPLGSDSASLALNPPSRPHVPTNLTAINVTSSSVSLMWTPNFSGGLPRSYTLRYRPTSTLTHQTVDISGGNTAGTTLSGLLPATQYLFSLQASNNEGSSPWFSPPLMVTLPDMPSSSSSSSEGSSRWRLPRLILLIMTLTGVALLFLNIAIIACFVRRRTNSRQGEAHMHLDAILGEAKVVKVNDVLKTCKKPLPGTIAEVVGFKDSMNREVMLPFFLALCFPTASSSSTKKSERSGSNFLSTSPSLNHRRHSCEDESLFSLTSSTIPTSGTKDEFNGRAEESERTGEDSPKPRSGDRERRTGLSNGYVTSSFKNGSVKNEKEKKQEQERERESERGKAGFSHRPPLTSSFSQPQPPVIYNNPEVCSLTSSTYDHLPGSPHQQQPPTPTSLCQEPQTPTSLHHEPQTPPSDLHFRQERQCSQQEDQISIASYQSNHSRTYSQGYTRPAPPPGCPHYARQEGGRGLSYTSLDPTSLYSLSAEYYQARCGQSQYSGGTPLGYATLGPRSRRSAPPSHARTSSASTLHRHHPPHPPPRQVCPPDCCYNECTSYHNNQNHQRRSSFHGTSRRDQSRSDAGVNYNADFGMAQPVERGGCGRVRQNDTGGYYRGQQESDTGYGRTQKNGLMVGNFNRSQQITDVGTTPCYSRFQIENHASQNITRTDKESSALPSNKTQQDNTGRNYSRGPQASLASSGTSDKCQQEYNRGKNGNHRYQNSDLPPPPSPSASTVVPVSTTMPSTSQNRNTPTTTTTRPKFPHDYVRQGSTRRARTERNRRNGEEENK</sequence>
<feature type="compositionally biased region" description="Polar residues" evidence="7">
    <location>
        <begin position="1529"/>
        <end position="1554"/>
    </location>
</feature>
<keyword evidence="12" id="KW-1185">Reference proteome</keyword>
<dbReference type="GO" id="GO:0005911">
    <property type="term" value="C:cell-cell junction"/>
    <property type="evidence" value="ECO:0007669"/>
    <property type="project" value="TreeGrafter"/>
</dbReference>
<keyword evidence="6" id="KW-0393">Immunoglobulin domain</keyword>
<dbReference type="GO" id="GO:0009653">
    <property type="term" value="P:anatomical structure morphogenesis"/>
    <property type="evidence" value="ECO:0007669"/>
    <property type="project" value="UniProtKB-ARBA"/>
</dbReference>
<keyword evidence="8" id="KW-1133">Transmembrane helix</keyword>
<feature type="compositionally biased region" description="Basic and acidic residues" evidence="7">
    <location>
        <begin position="1877"/>
        <end position="1891"/>
    </location>
</feature>
<feature type="compositionally biased region" description="Basic and acidic residues" evidence="7">
    <location>
        <begin position="1429"/>
        <end position="1448"/>
    </location>
</feature>
<dbReference type="Pfam" id="PF00041">
    <property type="entry name" value="fn3"/>
    <property type="match status" value="1"/>
</dbReference>
<dbReference type="InterPro" id="IPR003599">
    <property type="entry name" value="Ig_sub"/>
</dbReference>
<organism evidence="11 12">
    <name type="scientific">Petrolisthes cinctipes</name>
    <name type="common">Flat porcelain crab</name>
    <dbReference type="NCBI Taxonomy" id="88211"/>
    <lineage>
        <taxon>Eukaryota</taxon>
        <taxon>Metazoa</taxon>
        <taxon>Ecdysozoa</taxon>
        <taxon>Arthropoda</taxon>
        <taxon>Crustacea</taxon>
        <taxon>Multicrustacea</taxon>
        <taxon>Malacostraca</taxon>
        <taxon>Eumalacostraca</taxon>
        <taxon>Eucarida</taxon>
        <taxon>Decapoda</taxon>
        <taxon>Pleocyemata</taxon>
        <taxon>Anomura</taxon>
        <taxon>Galatheoidea</taxon>
        <taxon>Porcellanidae</taxon>
        <taxon>Petrolisthes</taxon>
    </lineage>
</organism>
<dbReference type="SMART" id="SM00408">
    <property type="entry name" value="IGc2"/>
    <property type="match status" value="7"/>
</dbReference>
<keyword evidence="4" id="KW-1015">Disulfide bond</keyword>
<accession>A0AAE1ENM0</accession>
<feature type="domain" description="Ig-like" evidence="9">
    <location>
        <begin position="6"/>
        <end position="103"/>
    </location>
</feature>
<feature type="domain" description="Ig-like" evidence="9">
    <location>
        <begin position="933"/>
        <end position="1021"/>
    </location>
</feature>
<evidence type="ECO:0000256" key="7">
    <source>
        <dbReference type="SAM" id="MobiDB-lite"/>
    </source>
</evidence>
<feature type="non-terminal residue" evidence="11">
    <location>
        <position position="1"/>
    </location>
</feature>
<feature type="compositionally biased region" description="Low complexity" evidence="7">
    <location>
        <begin position="1834"/>
        <end position="1862"/>
    </location>
</feature>
<feature type="domain" description="Fibronectin type-III" evidence="10">
    <location>
        <begin position="1130"/>
        <end position="1222"/>
    </location>
</feature>
<evidence type="ECO:0000256" key="2">
    <source>
        <dbReference type="ARBA" id="ARBA00022737"/>
    </source>
</evidence>
<dbReference type="InterPro" id="IPR051275">
    <property type="entry name" value="Cell_adhesion_signaling"/>
</dbReference>
<evidence type="ECO:0000256" key="4">
    <source>
        <dbReference type="ARBA" id="ARBA00023157"/>
    </source>
</evidence>
<evidence type="ECO:0000259" key="9">
    <source>
        <dbReference type="PROSITE" id="PS50835"/>
    </source>
</evidence>
<dbReference type="Proteomes" id="UP001286313">
    <property type="component" value="Unassembled WGS sequence"/>
</dbReference>
<dbReference type="Pfam" id="PF13927">
    <property type="entry name" value="Ig_3"/>
    <property type="match status" value="1"/>
</dbReference>
<dbReference type="GO" id="GO:0050839">
    <property type="term" value="F:cell adhesion molecule binding"/>
    <property type="evidence" value="ECO:0007669"/>
    <property type="project" value="TreeGrafter"/>
</dbReference>
<evidence type="ECO:0000259" key="10">
    <source>
        <dbReference type="PROSITE" id="PS50853"/>
    </source>
</evidence>
<feature type="transmembrane region" description="Helical" evidence="8">
    <location>
        <begin position="1242"/>
        <end position="1266"/>
    </location>
</feature>
<feature type="domain" description="Ig-like" evidence="9">
    <location>
        <begin position="547"/>
        <end position="645"/>
    </location>
</feature>
<dbReference type="InterPro" id="IPR007110">
    <property type="entry name" value="Ig-like_dom"/>
</dbReference>
<feature type="compositionally biased region" description="Polar residues" evidence="7">
    <location>
        <begin position="1500"/>
        <end position="1510"/>
    </location>
</feature>
<keyword evidence="8" id="KW-0812">Transmembrane</keyword>
<dbReference type="PROSITE" id="PS50835">
    <property type="entry name" value="IG_LIKE"/>
    <property type="match status" value="7"/>
</dbReference>
<feature type="region of interest" description="Disordered" evidence="7">
    <location>
        <begin position="1604"/>
        <end position="1644"/>
    </location>
</feature>
<feature type="domain" description="Ig-like" evidence="9">
    <location>
        <begin position="1024"/>
        <end position="1123"/>
    </location>
</feature>
<dbReference type="PROSITE" id="PS00290">
    <property type="entry name" value="IG_MHC"/>
    <property type="match status" value="1"/>
</dbReference>
<dbReference type="Gene3D" id="2.60.40.10">
    <property type="entry name" value="Immunoglobulins"/>
    <property type="match status" value="11"/>
</dbReference>
<evidence type="ECO:0000256" key="1">
    <source>
        <dbReference type="ARBA" id="ARBA00004479"/>
    </source>
</evidence>
<evidence type="ECO:0000256" key="3">
    <source>
        <dbReference type="ARBA" id="ARBA00023136"/>
    </source>
</evidence>
<evidence type="ECO:0000313" key="11">
    <source>
        <dbReference type="EMBL" id="KAK3859122.1"/>
    </source>
</evidence>
<feature type="compositionally biased region" description="Basic and acidic residues" evidence="7">
    <location>
        <begin position="1382"/>
        <end position="1412"/>
    </location>
</feature>
<evidence type="ECO:0008006" key="13">
    <source>
        <dbReference type="Google" id="ProtNLM"/>
    </source>
</evidence>